<organism evidence="2 3">
    <name type="scientific">Alligator mississippiensis</name>
    <name type="common">American alligator</name>
    <dbReference type="NCBI Taxonomy" id="8496"/>
    <lineage>
        <taxon>Eukaryota</taxon>
        <taxon>Metazoa</taxon>
        <taxon>Chordata</taxon>
        <taxon>Craniata</taxon>
        <taxon>Vertebrata</taxon>
        <taxon>Euteleostomi</taxon>
        <taxon>Archelosauria</taxon>
        <taxon>Archosauria</taxon>
        <taxon>Crocodylia</taxon>
        <taxon>Alligatoridae</taxon>
        <taxon>Alligatorinae</taxon>
        <taxon>Alligator</taxon>
    </lineage>
</organism>
<feature type="compositionally biased region" description="Low complexity" evidence="1">
    <location>
        <begin position="375"/>
        <end position="386"/>
    </location>
</feature>
<feature type="compositionally biased region" description="Basic and acidic residues" evidence="1">
    <location>
        <begin position="99"/>
        <end position="108"/>
    </location>
</feature>
<reference evidence="2 3" key="1">
    <citation type="journal article" date="2012" name="Genome Biol.">
        <title>Sequencing three crocodilian genomes to illuminate the evolution of archosaurs and amniotes.</title>
        <authorList>
            <person name="St John J.A."/>
            <person name="Braun E.L."/>
            <person name="Isberg S.R."/>
            <person name="Miles L.G."/>
            <person name="Chong A.Y."/>
            <person name="Gongora J."/>
            <person name="Dalzell P."/>
            <person name="Moran C."/>
            <person name="Bed'hom B."/>
            <person name="Abzhanov A."/>
            <person name="Burgess S.C."/>
            <person name="Cooksey A.M."/>
            <person name="Castoe T.A."/>
            <person name="Crawford N.G."/>
            <person name="Densmore L.D."/>
            <person name="Drew J.C."/>
            <person name="Edwards S.V."/>
            <person name="Faircloth B.C."/>
            <person name="Fujita M.K."/>
            <person name="Greenwold M.J."/>
            <person name="Hoffmann F.G."/>
            <person name="Howard J.M."/>
            <person name="Iguchi T."/>
            <person name="Janes D.E."/>
            <person name="Khan S.Y."/>
            <person name="Kohno S."/>
            <person name="de Koning A.J."/>
            <person name="Lance S.L."/>
            <person name="McCarthy F.M."/>
            <person name="McCormack J.E."/>
            <person name="Merchant M.E."/>
            <person name="Peterson D.G."/>
            <person name="Pollock D.D."/>
            <person name="Pourmand N."/>
            <person name="Raney B.J."/>
            <person name="Roessler K.A."/>
            <person name="Sanford J.R."/>
            <person name="Sawyer R.H."/>
            <person name="Schmidt C.J."/>
            <person name="Triplett E.W."/>
            <person name="Tuberville T.D."/>
            <person name="Venegas-Anaya M."/>
            <person name="Howard J.T."/>
            <person name="Jarvis E.D."/>
            <person name="Guillette L.J.Jr."/>
            <person name="Glenn T.C."/>
            <person name="Green R.E."/>
            <person name="Ray D.A."/>
        </authorList>
    </citation>
    <scope>NUCLEOTIDE SEQUENCE [LARGE SCALE GENOMIC DNA]</scope>
    <source>
        <strain evidence="2">KSC_2009_1</strain>
    </source>
</reference>
<dbReference type="Proteomes" id="UP000050525">
    <property type="component" value="Unassembled WGS sequence"/>
</dbReference>
<feature type="region of interest" description="Disordered" evidence="1">
    <location>
        <begin position="211"/>
        <end position="267"/>
    </location>
</feature>
<evidence type="ECO:0000313" key="3">
    <source>
        <dbReference type="Proteomes" id="UP000050525"/>
    </source>
</evidence>
<gene>
    <name evidence="2" type="ORF">Y1Q_0022582</name>
</gene>
<feature type="compositionally biased region" description="Basic and acidic residues" evidence="1">
    <location>
        <begin position="161"/>
        <end position="171"/>
    </location>
</feature>
<evidence type="ECO:0000313" key="2">
    <source>
        <dbReference type="EMBL" id="KYO38986.1"/>
    </source>
</evidence>
<dbReference type="AlphaFoldDB" id="A0A151NQ74"/>
<keyword evidence="3" id="KW-1185">Reference proteome</keyword>
<feature type="region of interest" description="Disordered" evidence="1">
    <location>
        <begin position="160"/>
        <end position="185"/>
    </location>
</feature>
<accession>A0A151NQ74</accession>
<feature type="region of interest" description="Disordered" evidence="1">
    <location>
        <begin position="367"/>
        <end position="389"/>
    </location>
</feature>
<dbReference type="EMBL" id="AKHW03002395">
    <property type="protein sequence ID" value="KYO38986.1"/>
    <property type="molecule type" value="Genomic_DNA"/>
</dbReference>
<proteinExistence type="predicted"/>
<sequence>MVTEEDENREATDSCLLMPQVNWPELWTPDQIPNFSGVLLLQTVNMGSEFSKKASCCMTCGKYKKQKAEETINETSETQPIIQASEEGPAWMDHQPPAKTKEASEQHASEAQPTPPDKLLPVETVEEAGEAQPAEDAEQGIIAEATEGLMEALLAAVETKAAPETEPKQEMGEAEATPQAKEALQGAEAWPASGITQAVKAVAESRVPDAPPLVGAEQLQLPRENKPQNSARATEQPAAAQGLEAPPDAEIALGKNKPPLAEDQSEKYAAVTPVQGTGGSEAAVVTLQPPVNNWFAQTMEKTRLQSVLQVAQEPTEATSVSQAMEVTPKSITETQFTLQLSNEVSPVNVAPSMNALEPVNKLNDLARQETQSGEQLAQKAKQQHAAEPMEIKAECQESRADDGVLAVPAGAEAREGSLDASDEGQAPAAANPEQQQQDMDQPVHLPEEVLPSTATTCLSRRGEINSAHLETLVPQAFENQGEGEAEKTLKLEIAELVRRVGRLLLFGYS</sequence>
<evidence type="ECO:0000256" key="1">
    <source>
        <dbReference type="SAM" id="MobiDB-lite"/>
    </source>
</evidence>
<name>A0A151NQ74_ALLMI</name>
<protein>
    <submittedName>
        <fullName evidence="2">Retinitis pigmentosa 1-like 1 protein</fullName>
    </submittedName>
</protein>
<comment type="caution">
    <text evidence="2">The sequence shown here is derived from an EMBL/GenBank/DDBJ whole genome shotgun (WGS) entry which is preliminary data.</text>
</comment>
<feature type="region of interest" description="Disordered" evidence="1">
    <location>
        <begin position="414"/>
        <end position="441"/>
    </location>
</feature>
<feature type="region of interest" description="Disordered" evidence="1">
    <location>
        <begin position="89"/>
        <end position="119"/>
    </location>
</feature>
<feature type="compositionally biased region" description="Low complexity" evidence="1">
    <location>
        <begin position="425"/>
        <end position="437"/>
    </location>
</feature>